<comment type="caution">
    <text evidence="1">The sequence shown here is derived from an EMBL/GenBank/DDBJ whole genome shotgun (WGS) entry which is preliminary data.</text>
</comment>
<dbReference type="EMBL" id="JANBPK010001050">
    <property type="protein sequence ID" value="KAJ2926648.1"/>
    <property type="molecule type" value="Genomic_DNA"/>
</dbReference>
<protein>
    <submittedName>
        <fullName evidence="1">Uncharacterized protein</fullName>
    </submittedName>
</protein>
<dbReference type="Proteomes" id="UP001140091">
    <property type="component" value="Unassembled WGS sequence"/>
</dbReference>
<evidence type="ECO:0000313" key="1">
    <source>
        <dbReference type="EMBL" id="KAJ2926648.1"/>
    </source>
</evidence>
<reference evidence="1" key="1">
    <citation type="submission" date="2022-06" db="EMBL/GenBank/DDBJ databases">
        <title>Genome Sequence of Candolleomyces eurysporus.</title>
        <authorList>
            <person name="Buettner E."/>
        </authorList>
    </citation>
    <scope>NUCLEOTIDE SEQUENCE</scope>
    <source>
        <strain evidence="1">VTCC 930004</strain>
    </source>
</reference>
<name>A0A9W8MEY6_9AGAR</name>
<evidence type="ECO:0000313" key="2">
    <source>
        <dbReference type="Proteomes" id="UP001140091"/>
    </source>
</evidence>
<dbReference type="AlphaFoldDB" id="A0A9W8MEY6"/>
<sequence length="158" mass="17815">MKSNEMGPPTIGDLADFPILGINDDLECTIRIRQVRDDDDSGPFLPVHDYYLELRLCIMPQSGFVVDSGESPWIGLAHYVGLETDDAAPEWVVRAGKDNCLAGIFYQPRARMLERVQSILEAKPTLNIVDGPKIRLWCHKATPMYNTKAKRIMRGLEL</sequence>
<feature type="non-terminal residue" evidence="1">
    <location>
        <position position="1"/>
    </location>
</feature>
<accession>A0A9W8MEY6</accession>
<keyword evidence="2" id="KW-1185">Reference proteome</keyword>
<dbReference type="OrthoDB" id="10570709at2759"/>
<organism evidence="1 2">
    <name type="scientific">Candolleomyces eurysporus</name>
    <dbReference type="NCBI Taxonomy" id="2828524"/>
    <lineage>
        <taxon>Eukaryota</taxon>
        <taxon>Fungi</taxon>
        <taxon>Dikarya</taxon>
        <taxon>Basidiomycota</taxon>
        <taxon>Agaricomycotina</taxon>
        <taxon>Agaricomycetes</taxon>
        <taxon>Agaricomycetidae</taxon>
        <taxon>Agaricales</taxon>
        <taxon>Agaricineae</taxon>
        <taxon>Psathyrellaceae</taxon>
        <taxon>Candolleomyces</taxon>
    </lineage>
</organism>
<gene>
    <name evidence="1" type="ORF">H1R20_g10420</name>
</gene>
<proteinExistence type="predicted"/>